<sequence>MQVVIAGASGFLGSHLTDALSGRGHDVTPLVRREAQAGESQWDPYAGEVDRAVIEEADVVVNVAGTRLLGNPHSTKYRRTLHDSRVVTTRVLADAVAASAAPPAFIAQNASAWYGDHGDQVLTEESDSRGDAFMTQVARDWQDATTPATEAGARVCVLRTVPVVHPESLTLKVLTPAFRLGLGARLGDGRHYFPVISLQDWVNATILLLEHATAAGPFNLTSPDPCTNREFTDAFADAVGRRARLAVPAPLLRIGAGKLAPETLGSFRLVPAALEALGYQFQDRDVREIMGRTIARA</sequence>
<gene>
    <name evidence="4" type="ORF">EKO23_15905</name>
</gene>
<feature type="domain" description="DUF1731" evidence="3">
    <location>
        <begin position="247"/>
        <end position="288"/>
    </location>
</feature>
<comment type="caution">
    <text evidence="4">The sequence shown here is derived from an EMBL/GenBank/DDBJ whole genome shotgun (WGS) entry which is preliminary data.</text>
</comment>
<keyword evidence="5" id="KW-1185">Reference proteome</keyword>
<dbReference type="PANTHER" id="PTHR11092:SF0">
    <property type="entry name" value="EPIMERASE FAMILY PROTEIN SDR39U1"/>
    <property type="match status" value="1"/>
</dbReference>
<dbReference type="PANTHER" id="PTHR11092">
    <property type="entry name" value="SUGAR NUCLEOTIDE EPIMERASE RELATED"/>
    <property type="match status" value="1"/>
</dbReference>
<dbReference type="Proteomes" id="UP000295198">
    <property type="component" value="Unassembled WGS sequence"/>
</dbReference>
<dbReference type="InterPro" id="IPR036291">
    <property type="entry name" value="NAD(P)-bd_dom_sf"/>
</dbReference>
<dbReference type="Pfam" id="PF08338">
    <property type="entry name" value="DUF1731"/>
    <property type="match status" value="1"/>
</dbReference>
<evidence type="ECO:0000256" key="1">
    <source>
        <dbReference type="ARBA" id="ARBA00009353"/>
    </source>
</evidence>
<accession>A0A4Q4Z917</accession>
<dbReference type="Gene3D" id="3.40.50.720">
    <property type="entry name" value="NAD(P)-binding Rossmann-like Domain"/>
    <property type="match status" value="1"/>
</dbReference>
<dbReference type="AlphaFoldDB" id="A0A4Q4Z917"/>
<reference evidence="4 5" key="1">
    <citation type="submission" date="2019-01" db="EMBL/GenBank/DDBJ databases">
        <title>Nocardioides guangzhouensis sp. nov., an actinobacterium isolated from soil.</title>
        <authorList>
            <person name="Fu Y."/>
            <person name="Cai Y."/>
            <person name="Lin Z."/>
            <person name="Chen P."/>
        </authorList>
    </citation>
    <scope>NUCLEOTIDE SEQUENCE [LARGE SCALE GENOMIC DNA]</scope>
    <source>
        <strain evidence="4 5">130</strain>
    </source>
</reference>
<evidence type="ECO:0000313" key="5">
    <source>
        <dbReference type="Proteomes" id="UP000295198"/>
    </source>
</evidence>
<protein>
    <submittedName>
        <fullName evidence="4">TIGR01777 family protein</fullName>
    </submittedName>
</protein>
<dbReference type="InterPro" id="IPR013549">
    <property type="entry name" value="DUF1731"/>
</dbReference>
<dbReference type="RefSeq" id="WP_134719040.1">
    <property type="nucleotide sequence ID" value="NZ_SDKM01000024.1"/>
</dbReference>
<evidence type="ECO:0000259" key="3">
    <source>
        <dbReference type="Pfam" id="PF08338"/>
    </source>
</evidence>
<dbReference type="OrthoDB" id="9801773at2"/>
<dbReference type="InterPro" id="IPR010099">
    <property type="entry name" value="SDR39U1"/>
</dbReference>
<evidence type="ECO:0000313" key="4">
    <source>
        <dbReference type="EMBL" id="RYP84323.1"/>
    </source>
</evidence>
<comment type="similarity">
    <text evidence="1">Belongs to the NAD(P)-dependent epimerase/dehydratase family. SDR39U1 subfamily.</text>
</comment>
<organism evidence="4 5">
    <name type="scientific">Nocardioides guangzhouensis</name>
    <dbReference type="NCBI Taxonomy" id="2497878"/>
    <lineage>
        <taxon>Bacteria</taxon>
        <taxon>Bacillati</taxon>
        <taxon>Actinomycetota</taxon>
        <taxon>Actinomycetes</taxon>
        <taxon>Propionibacteriales</taxon>
        <taxon>Nocardioidaceae</taxon>
        <taxon>Nocardioides</taxon>
    </lineage>
</organism>
<dbReference type="NCBIfam" id="TIGR01777">
    <property type="entry name" value="yfcH"/>
    <property type="match status" value="1"/>
</dbReference>
<dbReference type="Pfam" id="PF01370">
    <property type="entry name" value="Epimerase"/>
    <property type="match status" value="1"/>
</dbReference>
<name>A0A4Q4Z917_9ACTN</name>
<feature type="domain" description="NAD-dependent epimerase/dehydratase" evidence="2">
    <location>
        <begin position="3"/>
        <end position="214"/>
    </location>
</feature>
<dbReference type="InterPro" id="IPR001509">
    <property type="entry name" value="Epimerase_deHydtase"/>
</dbReference>
<evidence type="ECO:0000259" key="2">
    <source>
        <dbReference type="Pfam" id="PF01370"/>
    </source>
</evidence>
<dbReference type="EMBL" id="SDKM01000024">
    <property type="protein sequence ID" value="RYP84323.1"/>
    <property type="molecule type" value="Genomic_DNA"/>
</dbReference>
<dbReference type="SUPFAM" id="SSF51735">
    <property type="entry name" value="NAD(P)-binding Rossmann-fold domains"/>
    <property type="match status" value="1"/>
</dbReference>
<proteinExistence type="inferred from homology"/>